<dbReference type="InterPro" id="IPR021218">
    <property type="entry name" value="DUF2784"/>
</dbReference>
<evidence type="ECO:0000313" key="2">
    <source>
        <dbReference type="EMBL" id="RDE52028.1"/>
    </source>
</evidence>
<dbReference type="AlphaFoldDB" id="A0A369XXE9"/>
<keyword evidence="1" id="KW-1133">Transmembrane helix</keyword>
<gene>
    <name evidence="2" type="ORF">DVS81_03700</name>
</gene>
<reference evidence="2 3" key="1">
    <citation type="submission" date="2018-05" db="EMBL/GenBank/DDBJ databases">
        <title>Integrated omic analyses show evidence that a Ca. Accumulibacter phosphatis strain performs denitrification under micro-aerobic conditions.</title>
        <authorList>
            <person name="Camejo P.Y."/>
            <person name="Katherine M.D."/>
            <person name="Daniel N.R."/>
        </authorList>
    </citation>
    <scope>NUCLEOTIDE SEQUENCE [LARGE SCALE GENOMIC DNA]</scope>
    <source>
        <strain evidence="2">UW-LDO-IC</strain>
    </source>
</reference>
<protein>
    <submittedName>
        <fullName evidence="2">DUF2784 domain-containing protein</fullName>
    </submittedName>
</protein>
<keyword evidence="1" id="KW-0472">Membrane</keyword>
<proteinExistence type="predicted"/>
<feature type="transmembrane region" description="Helical" evidence="1">
    <location>
        <begin position="12"/>
        <end position="31"/>
    </location>
</feature>
<feature type="transmembrane region" description="Helical" evidence="1">
    <location>
        <begin position="95"/>
        <end position="116"/>
    </location>
</feature>
<sequence>MSYRFLADAVVLAHLLFIVFVVLGGGLVLLWPRLALLHLPAACWGAFIEISAGICPLTPLENAWRQAAGEAGYAGSFIEHYLLPIIYPVGLTRDIQFVLAAVVIVVNLGIYGWLLYRWRQRRAVGEGVRGVGGQKTSAR</sequence>
<organism evidence="2 3">
    <name type="scientific">Candidatus Accumulibacter meliphilus</name>
    <dbReference type="NCBI Taxonomy" id="2211374"/>
    <lineage>
        <taxon>Bacteria</taxon>
        <taxon>Pseudomonadati</taxon>
        <taxon>Pseudomonadota</taxon>
        <taxon>Betaproteobacteria</taxon>
        <taxon>Candidatus Accumulibacter</taxon>
    </lineage>
</organism>
<accession>A0A369XXE9</accession>
<dbReference type="Pfam" id="PF10861">
    <property type="entry name" value="DUF2784"/>
    <property type="match status" value="1"/>
</dbReference>
<dbReference type="EMBL" id="QPGA01000003">
    <property type="protein sequence ID" value="RDE52028.1"/>
    <property type="molecule type" value="Genomic_DNA"/>
</dbReference>
<evidence type="ECO:0000313" key="3">
    <source>
        <dbReference type="Proteomes" id="UP000253831"/>
    </source>
</evidence>
<dbReference type="Proteomes" id="UP000253831">
    <property type="component" value="Unassembled WGS sequence"/>
</dbReference>
<keyword evidence="1" id="KW-0812">Transmembrane</keyword>
<name>A0A369XXE9_9PROT</name>
<comment type="caution">
    <text evidence="2">The sequence shown here is derived from an EMBL/GenBank/DDBJ whole genome shotgun (WGS) entry which is preliminary data.</text>
</comment>
<evidence type="ECO:0000256" key="1">
    <source>
        <dbReference type="SAM" id="Phobius"/>
    </source>
</evidence>